<gene>
    <name evidence="2" type="ORF">S06H3_39146</name>
</gene>
<dbReference type="AlphaFoldDB" id="X1QG28"/>
<name>X1QG28_9ZZZZ</name>
<dbReference type="InterPro" id="IPR004017">
    <property type="entry name" value="Cys_rich_dom"/>
</dbReference>
<organism evidence="2">
    <name type="scientific">marine sediment metagenome</name>
    <dbReference type="NCBI Taxonomy" id="412755"/>
    <lineage>
        <taxon>unclassified sequences</taxon>
        <taxon>metagenomes</taxon>
        <taxon>ecological metagenomes</taxon>
    </lineage>
</organism>
<reference evidence="2" key="1">
    <citation type="journal article" date="2014" name="Front. Microbiol.">
        <title>High frequency of phylogenetically diverse reductive dehalogenase-homologous genes in deep subseafloor sedimentary metagenomes.</title>
        <authorList>
            <person name="Kawai M."/>
            <person name="Futagami T."/>
            <person name="Toyoda A."/>
            <person name="Takaki Y."/>
            <person name="Nishi S."/>
            <person name="Hori S."/>
            <person name="Arai W."/>
            <person name="Tsubouchi T."/>
            <person name="Morono Y."/>
            <person name="Uchiyama I."/>
            <person name="Ito T."/>
            <person name="Fujiyama A."/>
            <person name="Inagaki F."/>
            <person name="Takami H."/>
        </authorList>
    </citation>
    <scope>NUCLEOTIDE SEQUENCE</scope>
    <source>
        <strain evidence="2">Expedition CK06-06</strain>
    </source>
</reference>
<dbReference type="EMBL" id="BARV01023914">
    <property type="protein sequence ID" value="GAI42234.1"/>
    <property type="molecule type" value="Genomic_DNA"/>
</dbReference>
<comment type="caution">
    <text evidence="2">The sequence shown here is derived from an EMBL/GenBank/DDBJ whole genome shotgun (WGS) entry which is preliminary data.</text>
</comment>
<evidence type="ECO:0000259" key="1">
    <source>
        <dbReference type="Pfam" id="PF02754"/>
    </source>
</evidence>
<accession>X1QG28</accession>
<protein>
    <recommendedName>
        <fullName evidence="1">Cysteine-rich domain-containing protein</fullName>
    </recommendedName>
</protein>
<dbReference type="Pfam" id="PF02754">
    <property type="entry name" value="CCG"/>
    <property type="match status" value="1"/>
</dbReference>
<feature type="domain" description="Cysteine-rich" evidence="1">
    <location>
        <begin position="1"/>
        <end position="23"/>
    </location>
</feature>
<sequence>MEAIEATGADIVVTACSGCQVQLIDNIIKHKMPQKVMHIMELLLI</sequence>
<dbReference type="GO" id="GO:0016491">
    <property type="term" value="F:oxidoreductase activity"/>
    <property type="evidence" value="ECO:0007669"/>
    <property type="project" value="UniProtKB-ARBA"/>
</dbReference>
<evidence type="ECO:0000313" key="2">
    <source>
        <dbReference type="EMBL" id="GAI42234.1"/>
    </source>
</evidence>
<proteinExistence type="predicted"/>